<keyword evidence="3" id="KW-1185">Reference proteome</keyword>
<sequence length="73" mass="8336">MEKPTDEKRRALLRSYARYSGMGFQMIAIIGAFAFGGVKLDEYVKGEHPWFTILGCLLGIALSFYFIIKQLQE</sequence>
<name>A0A9X2F3F2_9SPHI</name>
<reference evidence="2" key="1">
    <citation type="submission" date="2022-06" db="EMBL/GenBank/DDBJ databases">
        <title>Solitalea sp. MAHUQ-68 isolated from rhizospheric soil.</title>
        <authorList>
            <person name="Huq M.A."/>
        </authorList>
    </citation>
    <scope>NUCLEOTIDE SEQUENCE</scope>
    <source>
        <strain evidence="2">MAHUQ-68</strain>
    </source>
</reference>
<organism evidence="2 3">
    <name type="scientific">Solitalea agri</name>
    <dbReference type="NCBI Taxonomy" id="2953739"/>
    <lineage>
        <taxon>Bacteria</taxon>
        <taxon>Pseudomonadati</taxon>
        <taxon>Bacteroidota</taxon>
        <taxon>Sphingobacteriia</taxon>
        <taxon>Sphingobacteriales</taxon>
        <taxon>Sphingobacteriaceae</taxon>
        <taxon>Solitalea</taxon>
    </lineage>
</organism>
<dbReference type="Pfam" id="PF09527">
    <property type="entry name" value="ATPase_gene1"/>
    <property type="match status" value="1"/>
</dbReference>
<feature type="transmembrane region" description="Helical" evidence="1">
    <location>
        <begin position="50"/>
        <end position="68"/>
    </location>
</feature>
<keyword evidence="1" id="KW-1133">Transmembrane helix</keyword>
<dbReference type="AlphaFoldDB" id="A0A9X2F3F2"/>
<evidence type="ECO:0000313" key="3">
    <source>
        <dbReference type="Proteomes" id="UP001155182"/>
    </source>
</evidence>
<feature type="transmembrane region" description="Helical" evidence="1">
    <location>
        <begin position="21"/>
        <end position="38"/>
    </location>
</feature>
<keyword evidence="1" id="KW-0812">Transmembrane</keyword>
<dbReference type="InterPro" id="IPR032820">
    <property type="entry name" value="ATPase_put"/>
</dbReference>
<evidence type="ECO:0000313" key="2">
    <source>
        <dbReference type="EMBL" id="MCO4293509.1"/>
    </source>
</evidence>
<proteinExistence type="predicted"/>
<dbReference type="EMBL" id="JAMWYS010000036">
    <property type="protein sequence ID" value="MCO4293509.1"/>
    <property type="molecule type" value="Genomic_DNA"/>
</dbReference>
<dbReference type="RefSeq" id="WP_252588165.1">
    <property type="nucleotide sequence ID" value="NZ_JAMWYS010000036.1"/>
</dbReference>
<dbReference type="Proteomes" id="UP001155182">
    <property type="component" value="Unassembled WGS sequence"/>
</dbReference>
<keyword evidence="1" id="KW-0472">Membrane</keyword>
<protein>
    <submittedName>
        <fullName evidence="2">AtpZ/AtpI family protein</fullName>
    </submittedName>
</protein>
<evidence type="ECO:0000256" key="1">
    <source>
        <dbReference type="SAM" id="Phobius"/>
    </source>
</evidence>
<comment type="caution">
    <text evidence="2">The sequence shown here is derived from an EMBL/GenBank/DDBJ whole genome shotgun (WGS) entry which is preliminary data.</text>
</comment>
<gene>
    <name evidence="2" type="ORF">NF867_11600</name>
</gene>
<accession>A0A9X2F3F2</accession>